<comment type="caution">
    <text evidence="1">The sequence shown here is derived from an EMBL/GenBank/DDBJ whole genome shotgun (WGS) entry which is preliminary data.</text>
</comment>
<evidence type="ECO:0000313" key="1">
    <source>
        <dbReference type="EMBL" id="KAI9915057.1"/>
    </source>
</evidence>
<dbReference type="EMBL" id="CM047582">
    <property type="protein sequence ID" value="KAI9915057.1"/>
    <property type="molecule type" value="Genomic_DNA"/>
</dbReference>
<organism evidence="1 2">
    <name type="scientific">Peronosclerospora sorghi</name>
    <dbReference type="NCBI Taxonomy" id="230839"/>
    <lineage>
        <taxon>Eukaryota</taxon>
        <taxon>Sar</taxon>
        <taxon>Stramenopiles</taxon>
        <taxon>Oomycota</taxon>
        <taxon>Peronosporomycetes</taxon>
        <taxon>Peronosporales</taxon>
        <taxon>Peronosporaceae</taxon>
        <taxon>Peronosclerospora</taxon>
    </lineage>
</organism>
<name>A0ACC0W9D8_9STRA</name>
<gene>
    <name evidence="1" type="ORF">PsorP6_008628</name>
</gene>
<reference evidence="1 2" key="1">
    <citation type="journal article" date="2022" name="bioRxiv">
        <title>The genome of the oomycete Peronosclerospora sorghi, a cosmopolitan pathogen of maize and sorghum, is inflated with dispersed pseudogenes.</title>
        <authorList>
            <person name="Fletcher K."/>
            <person name="Martin F."/>
            <person name="Isakeit T."/>
            <person name="Cavanaugh K."/>
            <person name="Magill C."/>
            <person name="Michelmore R."/>
        </authorList>
    </citation>
    <scope>NUCLEOTIDE SEQUENCE [LARGE SCALE GENOMIC DNA]</scope>
    <source>
        <strain evidence="1">P6</strain>
    </source>
</reference>
<keyword evidence="2" id="KW-1185">Reference proteome</keyword>
<dbReference type="Proteomes" id="UP001163321">
    <property type="component" value="Chromosome 3"/>
</dbReference>
<protein>
    <submittedName>
        <fullName evidence="1">Uncharacterized protein</fullName>
    </submittedName>
</protein>
<proteinExistence type="predicted"/>
<evidence type="ECO:0000313" key="2">
    <source>
        <dbReference type="Proteomes" id="UP001163321"/>
    </source>
</evidence>
<accession>A0ACC0W9D8</accession>
<sequence>MEPSLHISESKLSHVFTFASGNKHGQLYRALGIFQFRGIDLSKLESRPWSSSHPSNGLENPGDNKCGYIKFWGSRDVAEDVEIREAFFHRWV</sequence>